<organism evidence="2 3">
    <name type="scientific">Candidatus Wallbacteria bacterium GWC2_49_35</name>
    <dbReference type="NCBI Taxonomy" id="1817813"/>
    <lineage>
        <taxon>Bacteria</taxon>
        <taxon>Candidatus Walliibacteriota</taxon>
    </lineage>
</organism>
<comment type="caution">
    <text evidence="2">The sequence shown here is derived from an EMBL/GenBank/DDBJ whole genome shotgun (WGS) entry which is preliminary data.</text>
</comment>
<keyword evidence="1" id="KW-0732">Signal</keyword>
<reference evidence="2 3" key="1">
    <citation type="journal article" date="2016" name="Nat. Commun.">
        <title>Thousands of microbial genomes shed light on interconnected biogeochemical processes in an aquifer system.</title>
        <authorList>
            <person name="Anantharaman K."/>
            <person name="Brown C.T."/>
            <person name="Hug L.A."/>
            <person name="Sharon I."/>
            <person name="Castelle C.J."/>
            <person name="Probst A.J."/>
            <person name="Thomas B.C."/>
            <person name="Singh A."/>
            <person name="Wilkins M.J."/>
            <person name="Karaoz U."/>
            <person name="Brodie E.L."/>
            <person name="Williams K.H."/>
            <person name="Hubbard S.S."/>
            <person name="Banfield J.F."/>
        </authorList>
    </citation>
    <scope>NUCLEOTIDE SEQUENCE [LARGE SCALE GENOMIC DNA]</scope>
</reference>
<feature type="signal peptide" evidence="1">
    <location>
        <begin position="1"/>
        <end position="25"/>
    </location>
</feature>
<feature type="chain" id="PRO_5009533411" description="AsmA-like C-terminal domain-containing protein" evidence="1">
    <location>
        <begin position="26"/>
        <end position="637"/>
    </location>
</feature>
<evidence type="ECO:0008006" key="4">
    <source>
        <dbReference type="Google" id="ProtNLM"/>
    </source>
</evidence>
<accession>A0A1F7WG98</accession>
<proteinExistence type="predicted"/>
<gene>
    <name evidence="2" type="ORF">A2008_11485</name>
</gene>
<protein>
    <recommendedName>
        <fullName evidence="4">AsmA-like C-terminal domain-containing protein</fullName>
    </recommendedName>
</protein>
<dbReference type="AlphaFoldDB" id="A0A1F7WG98"/>
<evidence type="ECO:0000313" key="3">
    <source>
        <dbReference type="Proteomes" id="UP000178735"/>
    </source>
</evidence>
<name>A0A1F7WG98_9BACT</name>
<evidence type="ECO:0000256" key="1">
    <source>
        <dbReference type="SAM" id="SignalP"/>
    </source>
</evidence>
<dbReference type="EMBL" id="MGFH01000221">
    <property type="protein sequence ID" value="OGM01851.1"/>
    <property type="molecule type" value="Genomic_DNA"/>
</dbReference>
<sequence length="637" mass="69547">MLKKIIKFFKISLAAAAIMALTAAAAYFALGSEYAGRKVSRILSEYSGGEISVKNLSGSYLSDASLNRFKMCPKEVEPERSGVKSFRADSISAGYSFLSMLKNRKIGLRSFDLKNVRIDIAPGSAAGGISFAGLLDSAKIAIAGLFYNPAAPFFINKININELRLVFESLNKPNESAFNFSRLKIFPKNTFMNSYYFESLIEMLHGGAVIIPSCGIKGDIDLNAMTMKIYFEAERVKLSDFGWLANYAAPGCAIEDGVLLASAVLNYSQQEGLQIFGNAVVKNLVIKTPQSPYKLTGDLLNINFNEDSIKLIKSKVSFEEIAMIVDGTISDIFSRGDVKVNLSVKAENNSAEKYFAAAKKYFGGELVNAYYSTGAIDVESLINGIGSDYSRWEHKTVIAFKNVDIVSQKLSLAFERINGRIEGDASEFKFRGPFIMKTAGRWQELSGEIKNYQQQTKMTYGINFKEYEPSFHNENITITEDAGYFIAFDYDEGDESWGGAVAENSPAVSLKVSASKSAKGRFYSAAGGFRDIEIDGLFGLRRSKISAALSARNTTAALSGLVISNPGGTFYGDLKMSFSGDCPQYSLNLKPCADENGPQKKDALNLSGALSGIGEDLKTLFKFDTAHDPPSDGIIRM</sequence>
<dbReference type="Proteomes" id="UP000178735">
    <property type="component" value="Unassembled WGS sequence"/>
</dbReference>
<evidence type="ECO:0000313" key="2">
    <source>
        <dbReference type="EMBL" id="OGM01851.1"/>
    </source>
</evidence>